<accession>A0A1M7LFD6</accession>
<evidence type="ECO:0000256" key="8">
    <source>
        <dbReference type="ARBA" id="ARBA00023136"/>
    </source>
</evidence>
<dbReference type="CDD" id="cd00075">
    <property type="entry name" value="HATPase"/>
    <property type="match status" value="1"/>
</dbReference>
<evidence type="ECO:0000259" key="10">
    <source>
        <dbReference type="PROSITE" id="PS50109"/>
    </source>
</evidence>
<dbReference type="SUPFAM" id="SSF47384">
    <property type="entry name" value="Homodimeric domain of signal transducing histidine kinase"/>
    <property type="match status" value="1"/>
</dbReference>
<dbReference type="InterPro" id="IPR003594">
    <property type="entry name" value="HATPase_dom"/>
</dbReference>
<gene>
    <name evidence="11" type="ORF">SAMN02746066_03226</name>
</gene>
<dbReference type="PROSITE" id="PS50109">
    <property type="entry name" value="HIS_KIN"/>
    <property type="match status" value="1"/>
</dbReference>
<dbReference type="EC" id="2.7.13.3" evidence="3"/>
<evidence type="ECO:0000256" key="1">
    <source>
        <dbReference type="ARBA" id="ARBA00000085"/>
    </source>
</evidence>
<evidence type="ECO:0000313" key="11">
    <source>
        <dbReference type="EMBL" id="SHM76679.1"/>
    </source>
</evidence>
<evidence type="ECO:0000256" key="6">
    <source>
        <dbReference type="ARBA" id="ARBA00022777"/>
    </source>
</evidence>
<evidence type="ECO:0000256" key="9">
    <source>
        <dbReference type="SAM" id="Phobius"/>
    </source>
</evidence>
<dbReference type="Gene3D" id="1.10.287.130">
    <property type="match status" value="1"/>
</dbReference>
<evidence type="ECO:0000256" key="4">
    <source>
        <dbReference type="ARBA" id="ARBA00022553"/>
    </source>
</evidence>
<feature type="transmembrane region" description="Helical" evidence="9">
    <location>
        <begin position="178"/>
        <end position="198"/>
    </location>
</feature>
<keyword evidence="9" id="KW-1133">Transmembrane helix</keyword>
<name>A0A1M7LFD6_9FIRM</name>
<evidence type="ECO:0000256" key="2">
    <source>
        <dbReference type="ARBA" id="ARBA00004370"/>
    </source>
</evidence>
<dbReference type="PANTHER" id="PTHR43547:SF2">
    <property type="entry name" value="HYBRID SIGNAL TRANSDUCTION HISTIDINE KINASE C"/>
    <property type="match status" value="1"/>
</dbReference>
<dbReference type="Pfam" id="PF00512">
    <property type="entry name" value="HisKA"/>
    <property type="match status" value="1"/>
</dbReference>
<dbReference type="FunFam" id="1.10.287.130:FF:000001">
    <property type="entry name" value="Two-component sensor histidine kinase"/>
    <property type="match status" value="1"/>
</dbReference>
<dbReference type="SUPFAM" id="SSF55874">
    <property type="entry name" value="ATPase domain of HSP90 chaperone/DNA topoisomerase II/histidine kinase"/>
    <property type="match status" value="1"/>
</dbReference>
<feature type="transmembrane region" description="Helical" evidence="9">
    <location>
        <begin position="12"/>
        <end position="37"/>
    </location>
</feature>
<dbReference type="PRINTS" id="PR00344">
    <property type="entry name" value="BCTRLSENSOR"/>
</dbReference>
<dbReference type="GO" id="GO:0016020">
    <property type="term" value="C:membrane"/>
    <property type="evidence" value="ECO:0007669"/>
    <property type="project" value="UniProtKB-SubCell"/>
</dbReference>
<dbReference type="InterPro" id="IPR005467">
    <property type="entry name" value="His_kinase_dom"/>
</dbReference>
<comment type="catalytic activity">
    <reaction evidence="1">
        <text>ATP + protein L-histidine = ADP + protein N-phospho-L-histidine.</text>
        <dbReference type="EC" id="2.7.13.3"/>
    </reaction>
</comment>
<organism evidence="11 12">
    <name type="scientific">Anaerosporobacter mobilis DSM 15930</name>
    <dbReference type="NCBI Taxonomy" id="1120996"/>
    <lineage>
        <taxon>Bacteria</taxon>
        <taxon>Bacillati</taxon>
        <taxon>Bacillota</taxon>
        <taxon>Clostridia</taxon>
        <taxon>Lachnospirales</taxon>
        <taxon>Lachnospiraceae</taxon>
        <taxon>Anaerosporobacter</taxon>
    </lineage>
</organism>
<dbReference type="OrthoDB" id="9813151at2"/>
<dbReference type="Gene3D" id="3.30.565.10">
    <property type="entry name" value="Histidine kinase-like ATPase, C-terminal domain"/>
    <property type="match status" value="1"/>
</dbReference>
<keyword evidence="6 11" id="KW-0418">Kinase</keyword>
<dbReference type="STRING" id="1120996.SAMN02746066_03226"/>
<dbReference type="InterPro" id="IPR036097">
    <property type="entry name" value="HisK_dim/P_sf"/>
</dbReference>
<evidence type="ECO:0000256" key="5">
    <source>
        <dbReference type="ARBA" id="ARBA00022679"/>
    </source>
</evidence>
<dbReference type="InterPro" id="IPR003661">
    <property type="entry name" value="HisK_dim/P_dom"/>
</dbReference>
<protein>
    <recommendedName>
        <fullName evidence="3">histidine kinase</fullName>
        <ecNumber evidence="3">2.7.13.3</ecNumber>
    </recommendedName>
</protein>
<comment type="subcellular location">
    <subcellularLocation>
        <location evidence="2">Membrane</location>
    </subcellularLocation>
</comment>
<dbReference type="CDD" id="cd00082">
    <property type="entry name" value="HisKA"/>
    <property type="match status" value="1"/>
</dbReference>
<keyword evidence="7" id="KW-0902">Two-component regulatory system</keyword>
<dbReference type="EMBL" id="FRCP01000016">
    <property type="protein sequence ID" value="SHM76679.1"/>
    <property type="molecule type" value="Genomic_DNA"/>
</dbReference>
<dbReference type="SMART" id="SM00387">
    <property type="entry name" value="HATPase_c"/>
    <property type="match status" value="1"/>
</dbReference>
<evidence type="ECO:0000256" key="7">
    <source>
        <dbReference type="ARBA" id="ARBA00023012"/>
    </source>
</evidence>
<evidence type="ECO:0000313" key="12">
    <source>
        <dbReference type="Proteomes" id="UP000184038"/>
    </source>
</evidence>
<dbReference type="PANTHER" id="PTHR43547">
    <property type="entry name" value="TWO-COMPONENT HISTIDINE KINASE"/>
    <property type="match status" value="1"/>
</dbReference>
<keyword evidence="5" id="KW-0808">Transferase</keyword>
<keyword evidence="9" id="KW-0812">Transmembrane</keyword>
<dbReference type="Pfam" id="PF02518">
    <property type="entry name" value="HATPase_c"/>
    <property type="match status" value="1"/>
</dbReference>
<dbReference type="RefSeq" id="WP_073289429.1">
    <property type="nucleotide sequence ID" value="NZ_FRCP01000016.1"/>
</dbReference>
<keyword evidence="8 9" id="KW-0472">Membrane</keyword>
<keyword evidence="4" id="KW-0597">Phosphoprotein</keyword>
<keyword evidence="12" id="KW-1185">Reference proteome</keyword>
<sequence length="433" mass="49128">MNKQIKMFRKLNLRLTLLFTTISSIILLTMSFSYLYISERDLKNTSYLSFSAEMNTFIANLEQQNTLTYEWLSKIEQNGKYLIAIYDNGTPLSYTRMARTEEQLAIINEIITYGKDSYHNTTDVMGTSSTHYEFAYTAANKSPYYVSLARIQKGSNTLTSIILYPTNALYQRLQSQRLRFIILNITGILLLFLVSLFFTRRLLRPIKQSQDKQTAFIASASHELRTPLAVILSSLSALRTSDFAMQSQFLNTIESESKRMSNLVNDMLTLARADSQTWSVSMKQEELDTILLENYEAFEPLAIQHNLSLSITLPEDPIPTCYCDKERIAQVLAILISNAISYSKPNGKIKLSLNYMNSTFVVTVADDGIGISNQAKAHIFDRFYREDSSRSKKEHFGLGLCIAKEIIDIHKGKIQVCDTIGGGATFLVILPKL</sequence>
<dbReference type="InterPro" id="IPR004358">
    <property type="entry name" value="Sig_transdc_His_kin-like_C"/>
</dbReference>
<dbReference type="Proteomes" id="UP000184038">
    <property type="component" value="Unassembled WGS sequence"/>
</dbReference>
<dbReference type="GO" id="GO:0000155">
    <property type="term" value="F:phosphorelay sensor kinase activity"/>
    <property type="evidence" value="ECO:0007669"/>
    <property type="project" value="InterPro"/>
</dbReference>
<dbReference type="InterPro" id="IPR036890">
    <property type="entry name" value="HATPase_C_sf"/>
</dbReference>
<reference evidence="11 12" key="1">
    <citation type="submission" date="2016-11" db="EMBL/GenBank/DDBJ databases">
        <authorList>
            <person name="Jaros S."/>
            <person name="Januszkiewicz K."/>
            <person name="Wedrychowicz H."/>
        </authorList>
    </citation>
    <scope>NUCLEOTIDE SEQUENCE [LARGE SCALE GENOMIC DNA]</scope>
    <source>
        <strain evidence="11 12">DSM 15930</strain>
    </source>
</reference>
<dbReference type="SMART" id="SM00388">
    <property type="entry name" value="HisKA"/>
    <property type="match status" value="1"/>
</dbReference>
<evidence type="ECO:0000256" key="3">
    <source>
        <dbReference type="ARBA" id="ARBA00012438"/>
    </source>
</evidence>
<dbReference type="FunFam" id="3.30.565.10:FF:000006">
    <property type="entry name" value="Sensor histidine kinase WalK"/>
    <property type="match status" value="1"/>
</dbReference>
<feature type="domain" description="Histidine kinase" evidence="10">
    <location>
        <begin position="219"/>
        <end position="433"/>
    </location>
</feature>
<dbReference type="AlphaFoldDB" id="A0A1M7LFD6"/>
<proteinExistence type="predicted"/>